<keyword evidence="1" id="KW-0812">Transmembrane</keyword>
<name>A0A2T1NGU4_9FLAO</name>
<evidence type="ECO:0000256" key="1">
    <source>
        <dbReference type="SAM" id="Phobius"/>
    </source>
</evidence>
<evidence type="ECO:0000313" key="3">
    <source>
        <dbReference type="Proteomes" id="UP000238430"/>
    </source>
</evidence>
<dbReference type="AlphaFoldDB" id="A0A2T1NGU4"/>
<protein>
    <submittedName>
        <fullName evidence="2">Uncharacterized protein</fullName>
    </submittedName>
</protein>
<comment type="caution">
    <text evidence="2">The sequence shown here is derived from an EMBL/GenBank/DDBJ whole genome shotgun (WGS) entry which is preliminary data.</text>
</comment>
<organism evidence="2 3">
    <name type="scientific">Mesoflavibacter zeaxanthinifaciens subsp. sabulilitoris</name>
    <dbReference type="NCBI Taxonomy" id="1520893"/>
    <lineage>
        <taxon>Bacteria</taxon>
        <taxon>Pseudomonadati</taxon>
        <taxon>Bacteroidota</taxon>
        <taxon>Flavobacteriia</taxon>
        <taxon>Flavobacteriales</taxon>
        <taxon>Flavobacteriaceae</taxon>
        <taxon>Mesoflavibacter</taxon>
    </lineage>
</organism>
<evidence type="ECO:0000313" key="2">
    <source>
        <dbReference type="EMBL" id="PSG92091.1"/>
    </source>
</evidence>
<dbReference type="RefSeq" id="WP_106677995.1">
    <property type="nucleotide sequence ID" value="NZ_JACHWV010000001.1"/>
</dbReference>
<proteinExistence type="predicted"/>
<dbReference type="EMBL" id="PXOT01000020">
    <property type="protein sequence ID" value="PSG92091.1"/>
    <property type="molecule type" value="Genomic_DNA"/>
</dbReference>
<reference evidence="2 3" key="1">
    <citation type="submission" date="2018-03" db="EMBL/GenBank/DDBJ databases">
        <title>Mesoflavibacter sp. HG37 and Mesoflavibacter sp. HG96 sp.nov., two marine bacteria isolated from seawater of Western Pacific Ocean.</title>
        <authorList>
            <person name="Cheng H."/>
            <person name="Wu Y.-H."/>
            <person name="Guo L.-L."/>
            <person name="Xu X.-W."/>
        </authorList>
    </citation>
    <scope>NUCLEOTIDE SEQUENCE [LARGE SCALE GENOMIC DNA]</scope>
    <source>
        <strain evidence="2 3">KCTC 42117</strain>
    </source>
</reference>
<feature type="transmembrane region" description="Helical" evidence="1">
    <location>
        <begin position="6"/>
        <end position="25"/>
    </location>
</feature>
<accession>A0A2T1NGU4</accession>
<keyword evidence="1" id="KW-0472">Membrane</keyword>
<gene>
    <name evidence="2" type="ORF">C7H61_05800</name>
</gene>
<sequence length="59" mass="7048">MKKQIYIFLGILSLAFISIVCIHFNNDHKECFDLKEQKVLQDGTVVKIEKHIYNEKYNF</sequence>
<dbReference type="OrthoDB" id="1373894at2"/>
<keyword evidence="3" id="KW-1185">Reference proteome</keyword>
<dbReference type="Proteomes" id="UP000238430">
    <property type="component" value="Unassembled WGS sequence"/>
</dbReference>
<keyword evidence="1" id="KW-1133">Transmembrane helix</keyword>